<accession>A0A0F9U581</accession>
<evidence type="ECO:0000313" key="1">
    <source>
        <dbReference type="EMBL" id="KKN48793.1"/>
    </source>
</evidence>
<proteinExistence type="predicted"/>
<organism evidence="1">
    <name type="scientific">marine sediment metagenome</name>
    <dbReference type="NCBI Taxonomy" id="412755"/>
    <lineage>
        <taxon>unclassified sequences</taxon>
        <taxon>metagenomes</taxon>
        <taxon>ecological metagenomes</taxon>
    </lineage>
</organism>
<sequence>MFETLTGDAEVKRVRDAVGPQIQQVQNSGKLVEGGMFGDKRGGFLVLDIDKSSDLYELLGGAILDNCYI</sequence>
<comment type="caution">
    <text evidence="1">The sequence shown here is derived from an EMBL/GenBank/DDBJ whole genome shotgun (WGS) entry which is preliminary data.</text>
</comment>
<reference evidence="1" key="1">
    <citation type="journal article" date="2015" name="Nature">
        <title>Complex archaea that bridge the gap between prokaryotes and eukaryotes.</title>
        <authorList>
            <person name="Spang A."/>
            <person name="Saw J.H."/>
            <person name="Jorgensen S.L."/>
            <person name="Zaremba-Niedzwiedzka K."/>
            <person name="Martijn J."/>
            <person name="Lind A.E."/>
            <person name="van Eijk R."/>
            <person name="Schleper C."/>
            <person name="Guy L."/>
            <person name="Ettema T.J."/>
        </authorList>
    </citation>
    <scope>NUCLEOTIDE SEQUENCE</scope>
</reference>
<protein>
    <recommendedName>
        <fullName evidence="2">YCII-related domain-containing protein</fullName>
    </recommendedName>
</protein>
<dbReference type="EMBL" id="LAZR01001203">
    <property type="protein sequence ID" value="KKN48793.1"/>
    <property type="molecule type" value="Genomic_DNA"/>
</dbReference>
<gene>
    <name evidence="1" type="ORF">LCGC14_0649380</name>
</gene>
<evidence type="ECO:0008006" key="2">
    <source>
        <dbReference type="Google" id="ProtNLM"/>
    </source>
</evidence>
<name>A0A0F9U581_9ZZZZ</name>
<dbReference type="AlphaFoldDB" id="A0A0F9U581"/>